<evidence type="ECO:0000313" key="2">
    <source>
        <dbReference type="Proteomes" id="UP000285310"/>
    </source>
</evidence>
<dbReference type="InParanoid" id="A0A423PSY6"/>
<organism evidence="1 2">
    <name type="scientific">Salinisphaera japonica YTM-1</name>
    <dbReference type="NCBI Taxonomy" id="1209778"/>
    <lineage>
        <taxon>Bacteria</taxon>
        <taxon>Pseudomonadati</taxon>
        <taxon>Pseudomonadota</taxon>
        <taxon>Gammaproteobacteria</taxon>
        <taxon>Salinisphaerales</taxon>
        <taxon>Salinisphaeraceae</taxon>
        <taxon>Salinisphaera</taxon>
    </lineage>
</organism>
<accession>A0A423PSY6</accession>
<gene>
    <name evidence="1" type="ORF">SAJA_07705</name>
</gene>
<dbReference type="Proteomes" id="UP000285310">
    <property type="component" value="Unassembled WGS sequence"/>
</dbReference>
<dbReference type="EMBL" id="AYKG01000020">
    <property type="protein sequence ID" value="ROO28631.1"/>
    <property type="molecule type" value="Genomic_DNA"/>
</dbReference>
<reference evidence="1 2" key="1">
    <citation type="submission" date="2013-10" db="EMBL/GenBank/DDBJ databases">
        <title>Salinisphaera japonica YTM-1 Genome Sequencing.</title>
        <authorList>
            <person name="Lai Q."/>
            <person name="Li C."/>
            <person name="Shao Z."/>
        </authorList>
    </citation>
    <scope>NUCLEOTIDE SEQUENCE [LARGE SCALE GENOMIC DNA]</scope>
    <source>
        <strain evidence="1 2">YTM-1</strain>
    </source>
</reference>
<name>A0A423PSY6_9GAMM</name>
<sequence>MHAKLGASERLAERRDVMADRAWALIEQTVAPTFQAAAERIGEREFRMAGDTEWGVASCGIYGIGAVEQDPRVAFHEAEFDAYQPLVILRRKAEGAGAPVESRTVHVDNLDGETLDAFLAETPSAA</sequence>
<evidence type="ECO:0000313" key="1">
    <source>
        <dbReference type="EMBL" id="ROO28631.1"/>
    </source>
</evidence>
<proteinExistence type="predicted"/>
<comment type="caution">
    <text evidence="1">The sequence shown here is derived from an EMBL/GenBank/DDBJ whole genome shotgun (WGS) entry which is preliminary data.</text>
</comment>
<keyword evidence="2" id="KW-1185">Reference proteome</keyword>
<dbReference type="AlphaFoldDB" id="A0A423PSY6"/>
<protein>
    <submittedName>
        <fullName evidence="1">Uncharacterized protein</fullName>
    </submittedName>
</protein>